<dbReference type="PANTHER" id="PTHR43248:SF25">
    <property type="entry name" value="AB HYDROLASE-1 DOMAIN-CONTAINING PROTEIN-RELATED"/>
    <property type="match status" value="1"/>
</dbReference>
<dbReference type="Gene3D" id="3.40.50.1820">
    <property type="entry name" value="alpha/beta hydrolase"/>
    <property type="match status" value="1"/>
</dbReference>
<evidence type="ECO:0000256" key="4">
    <source>
        <dbReference type="SAM" id="SignalP"/>
    </source>
</evidence>
<protein>
    <submittedName>
        <fullName evidence="7">Proteinase</fullName>
    </submittedName>
</protein>
<feature type="region of interest" description="Disordered" evidence="3">
    <location>
        <begin position="21"/>
        <end position="44"/>
    </location>
</feature>
<evidence type="ECO:0000256" key="2">
    <source>
        <dbReference type="ARBA" id="ARBA00022801"/>
    </source>
</evidence>
<feature type="chain" id="PRO_5043136927" evidence="4">
    <location>
        <begin position="19"/>
        <end position="637"/>
    </location>
</feature>
<feature type="signal peptide" evidence="4">
    <location>
        <begin position="1"/>
        <end position="18"/>
    </location>
</feature>
<name>A0A179G9T0_PURLI</name>
<evidence type="ECO:0000259" key="5">
    <source>
        <dbReference type="Pfam" id="PF00561"/>
    </source>
</evidence>
<dbReference type="PANTHER" id="PTHR43248">
    <property type="entry name" value="2-SUCCINYL-6-HYDROXY-2,4-CYCLOHEXADIENE-1-CARBOXYLATE SYNTHASE"/>
    <property type="match status" value="1"/>
</dbReference>
<dbReference type="Pfam" id="PF00561">
    <property type="entry name" value="Abhydrolase_1"/>
    <property type="match status" value="1"/>
</dbReference>
<dbReference type="InterPro" id="IPR029058">
    <property type="entry name" value="AB_hydrolase_fold"/>
</dbReference>
<sequence length="637" mass="68873">MRHTLVLGGLAGLTLSSAVTVPDSGVSGRDSTQHPSPRERASFDWSSITPSSNLSYHACYPGFQCARLVLPLDWIDRSDPRTVALAIIKLPADVPPDHDTYGGPIFTNPGGPGGSGVSFIQSFGRRLQSIVTIPGKKHYDIISFDPRGMANSWPRADCLPGDALARDAMLLQVRGSGALDPEGAAVPFQLGLQDAFGARCQHAEDEGLNGGQIMAYMGTPSVARDMVEMVDKVDELHKREVEQRATSDEHRLELKKRHGADDVPRLQYIGFSYGTLLGNYFASLYPGRIGRLVLDGVCDADDYARGDGWLTSTVDADQLVVSFFRGCHEAGPSVCALARPDDSSWRSIRKRFEDLEGKLDDQPLVLPLTAGQSMAVITSHDLRLVISNVIYKPIQQFRSFASALDGLMTGNTTSFAALAAGISSIPRLRDACAFNDTDPSSPQALTIDRPEGSSSVLCADGDNVTSHDADWWRGYVSKQVKKSKIMGAYWSTIRFSCSAWPFRTNFPFKGPFKSPKPTPAGQPVKGRPAAPILFLSNRLDPVTPLDAARRMAKAHSGSRIVVQDALGHCALATADSPCTKGIVSRYLDTGEVPSDQETKCEDAACGPWDKGCELDGLSRALGAFGLDDDRRRYPLGI</sequence>
<feature type="domain" description="AB hydrolase-1" evidence="5">
    <location>
        <begin position="104"/>
        <end position="297"/>
    </location>
</feature>
<dbReference type="EMBL" id="LSBH01000009">
    <property type="protein sequence ID" value="OAQ74564.1"/>
    <property type="molecule type" value="Genomic_DNA"/>
</dbReference>
<dbReference type="GO" id="GO:0016787">
    <property type="term" value="F:hydrolase activity"/>
    <property type="evidence" value="ECO:0007669"/>
    <property type="project" value="UniProtKB-KW"/>
</dbReference>
<comment type="caution">
    <text evidence="7">The sequence shown here is derived from an EMBL/GenBank/DDBJ whole genome shotgun (WGS) entry which is preliminary data.</text>
</comment>
<gene>
    <name evidence="7" type="ORF">VFPBJ_09859</name>
</gene>
<dbReference type="InterPro" id="IPR000073">
    <property type="entry name" value="AB_hydrolase_1"/>
</dbReference>
<evidence type="ECO:0000313" key="8">
    <source>
        <dbReference type="Proteomes" id="UP000078240"/>
    </source>
</evidence>
<evidence type="ECO:0000256" key="1">
    <source>
        <dbReference type="ARBA" id="ARBA00010088"/>
    </source>
</evidence>
<feature type="domain" description="Peptidase S33 tripeptidyl aminopeptidase-like C-terminal" evidence="6">
    <location>
        <begin position="484"/>
        <end position="599"/>
    </location>
</feature>
<proteinExistence type="inferred from homology"/>
<evidence type="ECO:0000259" key="6">
    <source>
        <dbReference type="Pfam" id="PF08386"/>
    </source>
</evidence>
<dbReference type="AlphaFoldDB" id="A0A179G9T0"/>
<dbReference type="Pfam" id="PF08386">
    <property type="entry name" value="Abhydrolase_4"/>
    <property type="match status" value="1"/>
</dbReference>
<keyword evidence="4" id="KW-0732">Signal</keyword>
<accession>A0A179G9T0</accession>
<keyword evidence="2" id="KW-0378">Hydrolase</keyword>
<dbReference type="SUPFAM" id="SSF53474">
    <property type="entry name" value="alpha/beta-Hydrolases"/>
    <property type="match status" value="1"/>
</dbReference>
<evidence type="ECO:0000313" key="7">
    <source>
        <dbReference type="EMBL" id="OAQ74564.1"/>
    </source>
</evidence>
<evidence type="ECO:0000256" key="3">
    <source>
        <dbReference type="SAM" id="MobiDB-lite"/>
    </source>
</evidence>
<dbReference type="OrthoDB" id="425534at2759"/>
<dbReference type="InterPro" id="IPR013595">
    <property type="entry name" value="Pept_S33_TAP-like_C"/>
</dbReference>
<reference evidence="7 8" key="1">
    <citation type="submission" date="2016-01" db="EMBL/GenBank/DDBJ databases">
        <title>Biosynthesis of antibiotic leucinostatins and their inhibition on Phytophthora in bio-control Purpureocillium lilacinum.</title>
        <authorList>
            <person name="Wang G."/>
            <person name="Liu Z."/>
            <person name="Lin R."/>
            <person name="Li E."/>
            <person name="Mao Z."/>
            <person name="Ling J."/>
            <person name="Yin W."/>
            <person name="Xie B."/>
        </authorList>
    </citation>
    <scope>NUCLEOTIDE SEQUENCE [LARGE SCALE GENOMIC DNA]</scope>
    <source>
        <strain evidence="7">PLBJ-1</strain>
    </source>
</reference>
<dbReference type="InterPro" id="IPR051601">
    <property type="entry name" value="Serine_prot/Carboxylest_S33"/>
</dbReference>
<organism evidence="7 8">
    <name type="scientific">Purpureocillium lilacinum</name>
    <name type="common">Paecilomyces lilacinus</name>
    <dbReference type="NCBI Taxonomy" id="33203"/>
    <lineage>
        <taxon>Eukaryota</taxon>
        <taxon>Fungi</taxon>
        <taxon>Dikarya</taxon>
        <taxon>Ascomycota</taxon>
        <taxon>Pezizomycotina</taxon>
        <taxon>Sordariomycetes</taxon>
        <taxon>Hypocreomycetidae</taxon>
        <taxon>Hypocreales</taxon>
        <taxon>Ophiocordycipitaceae</taxon>
        <taxon>Purpureocillium</taxon>
    </lineage>
</organism>
<dbReference type="Proteomes" id="UP000078240">
    <property type="component" value="Unassembled WGS sequence"/>
</dbReference>
<comment type="similarity">
    <text evidence="1">Belongs to the peptidase S33 family.</text>
</comment>